<reference evidence="9 10" key="1">
    <citation type="submission" date="2014-03" db="EMBL/GenBank/DDBJ databases">
        <title>Genomics of Bifidobacteria.</title>
        <authorList>
            <person name="Ventura M."/>
            <person name="Milani C."/>
            <person name="Lugli G.A."/>
        </authorList>
    </citation>
    <scope>NUCLEOTIDE SEQUENCE [LARGE SCALE GENOMIC DNA]</scope>
    <source>
        <strain evidence="9 10">DSM 23967</strain>
    </source>
</reference>
<evidence type="ECO:0000256" key="2">
    <source>
        <dbReference type="ARBA" id="ARBA00012323"/>
    </source>
</evidence>
<comment type="similarity">
    <text evidence="1">Belongs to the ROK (NagC/XylR) family.</text>
</comment>
<evidence type="ECO:0000256" key="6">
    <source>
        <dbReference type="ARBA" id="ARBA00022777"/>
    </source>
</evidence>
<accession>A0A087D639</accession>
<organism evidence="9 10">
    <name type="scientific">Bifidobacterium saguini DSM 23967</name>
    <dbReference type="NCBI Taxonomy" id="1437607"/>
    <lineage>
        <taxon>Bacteria</taxon>
        <taxon>Bacillati</taxon>
        <taxon>Actinomycetota</taxon>
        <taxon>Actinomycetes</taxon>
        <taxon>Bifidobacteriales</taxon>
        <taxon>Bifidobacteriaceae</taxon>
        <taxon>Bifidobacterium</taxon>
    </lineage>
</organism>
<gene>
    <name evidence="9" type="ORF">BISA_1968</name>
</gene>
<dbReference type="InterPro" id="IPR000600">
    <property type="entry name" value="ROK"/>
</dbReference>
<dbReference type="EC" id="2.7.1.2" evidence="2"/>
<evidence type="ECO:0000256" key="1">
    <source>
        <dbReference type="ARBA" id="ARBA00006479"/>
    </source>
</evidence>
<dbReference type="GO" id="GO:0006096">
    <property type="term" value="P:glycolytic process"/>
    <property type="evidence" value="ECO:0007669"/>
    <property type="project" value="InterPro"/>
</dbReference>
<comment type="caution">
    <text evidence="9">The sequence shown here is derived from an EMBL/GenBank/DDBJ whole genome shotgun (WGS) entry which is preliminary data.</text>
</comment>
<sequence>MTTLAVDIGGTKIAAAVCDENDNIIQRWRVPTPMDADAINQHIAEAYREAVAAGHTDIQAIGISAAGNVSADRKTLTFSANIPAWIDYNLSEHVGALIDHAVPVIVENDANCAGWGEYVHGAGQGSQNMVALTVGTGLGGAIVINGQLYRGSFGMAAEIGHLPMVPDGDHCGCGLRGCAERYTSGTSLENFAKSAVRRRPQDAKRLLELCGGDVTKLEGPMVSQAAQEGDELGLYAFGKIGEWLGRTMAAVSAVLDPDLFVIGGGVVAVGDILLEPARYNYSRFLEGSAYRGHAKIVAATAGQDAGLIGAANLALR</sequence>
<name>A0A087D639_9BIFI</name>
<dbReference type="InterPro" id="IPR043129">
    <property type="entry name" value="ATPase_NBD"/>
</dbReference>
<dbReference type="PROSITE" id="PS01125">
    <property type="entry name" value="ROK"/>
    <property type="match status" value="1"/>
</dbReference>
<dbReference type="AlphaFoldDB" id="A0A087D639"/>
<dbReference type="Proteomes" id="UP000029066">
    <property type="component" value="Unassembled WGS sequence"/>
</dbReference>
<evidence type="ECO:0000313" key="9">
    <source>
        <dbReference type="EMBL" id="KFI90989.1"/>
    </source>
</evidence>
<dbReference type="NCBIfam" id="TIGR00744">
    <property type="entry name" value="ROK_glcA_fam"/>
    <property type="match status" value="1"/>
</dbReference>
<dbReference type="GO" id="GO:0005737">
    <property type="term" value="C:cytoplasm"/>
    <property type="evidence" value="ECO:0007669"/>
    <property type="project" value="InterPro"/>
</dbReference>
<keyword evidence="4 9" id="KW-0808">Transferase</keyword>
<dbReference type="OrthoDB" id="9810372at2"/>
<dbReference type="GO" id="GO:0004340">
    <property type="term" value="F:glucokinase activity"/>
    <property type="evidence" value="ECO:0007669"/>
    <property type="project" value="UniProtKB-EC"/>
</dbReference>
<dbReference type="Gene3D" id="3.30.420.40">
    <property type="match status" value="2"/>
</dbReference>
<evidence type="ECO:0000256" key="7">
    <source>
        <dbReference type="ARBA" id="ARBA00022840"/>
    </source>
</evidence>
<evidence type="ECO:0000313" key="10">
    <source>
        <dbReference type="Proteomes" id="UP000029066"/>
    </source>
</evidence>
<dbReference type="GO" id="GO:0005524">
    <property type="term" value="F:ATP binding"/>
    <property type="evidence" value="ECO:0007669"/>
    <property type="project" value="UniProtKB-KW"/>
</dbReference>
<dbReference type="InterPro" id="IPR004654">
    <property type="entry name" value="ROK_glcA"/>
</dbReference>
<evidence type="ECO:0000256" key="8">
    <source>
        <dbReference type="ARBA" id="ARBA00032386"/>
    </source>
</evidence>
<dbReference type="Pfam" id="PF00480">
    <property type="entry name" value="ROK"/>
    <property type="match status" value="1"/>
</dbReference>
<keyword evidence="6 9" id="KW-0418">Kinase</keyword>
<dbReference type="STRING" id="1437607.BISA_1968"/>
<keyword evidence="7" id="KW-0067">ATP-binding</keyword>
<evidence type="ECO:0000256" key="4">
    <source>
        <dbReference type="ARBA" id="ARBA00022679"/>
    </source>
</evidence>
<dbReference type="EMBL" id="JGZN01000018">
    <property type="protein sequence ID" value="KFI90989.1"/>
    <property type="molecule type" value="Genomic_DNA"/>
</dbReference>
<evidence type="ECO:0000256" key="5">
    <source>
        <dbReference type="ARBA" id="ARBA00022741"/>
    </source>
</evidence>
<dbReference type="PANTHER" id="PTHR18964:SF173">
    <property type="entry name" value="GLUCOKINASE"/>
    <property type="match status" value="1"/>
</dbReference>
<evidence type="ECO:0000256" key="3">
    <source>
        <dbReference type="ARBA" id="ARBA00014701"/>
    </source>
</evidence>
<dbReference type="PANTHER" id="PTHR18964">
    <property type="entry name" value="ROK (REPRESSOR, ORF, KINASE) FAMILY"/>
    <property type="match status" value="1"/>
</dbReference>
<keyword evidence="5" id="KW-0547">Nucleotide-binding</keyword>
<dbReference type="InterPro" id="IPR049874">
    <property type="entry name" value="ROK_cs"/>
</dbReference>
<protein>
    <recommendedName>
        <fullName evidence="3">Glucokinase</fullName>
        <ecNumber evidence="2">2.7.1.2</ecNumber>
    </recommendedName>
    <alternativeName>
        <fullName evidence="8">Glucose kinase</fullName>
    </alternativeName>
</protein>
<dbReference type="SUPFAM" id="SSF53067">
    <property type="entry name" value="Actin-like ATPase domain"/>
    <property type="match status" value="1"/>
</dbReference>
<dbReference type="RefSeq" id="WP_033891999.1">
    <property type="nucleotide sequence ID" value="NZ_JDUT01000012.1"/>
</dbReference>
<proteinExistence type="inferred from homology"/>